<dbReference type="InterPro" id="IPR013324">
    <property type="entry name" value="RNA_pol_sigma_r3/r4-like"/>
</dbReference>
<keyword evidence="3" id="KW-0731">Sigma factor</keyword>
<dbReference type="PANTHER" id="PTHR43133">
    <property type="entry name" value="RNA POLYMERASE ECF-TYPE SIGMA FACTO"/>
    <property type="match status" value="1"/>
</dbReference>
<dbReference type="SUPFAM" id="SSF88659">
    <property type="entry name" value="Sigma3 and sigma4 domains of RNA polymerase sigma factors"/>
    <property type="match status" value="1"/>
</dbReference>
<dbReference type="InterPro" id="IPR014284">
    <property type="entry name" value="RNA_pol_sigma-70_dom"/>
</dbReference>
<evidence type="ECO:0000313" key="7">
    <source>
        <dbReference type="EMBL" id="TDU69255.1"/>
    </source>
</evidence>
<comment type="similarity">
    <text evidence="1">Belongs to the sigma-70 factor family. ECF subfamily.</text>
</comment>
<dbReference type="Proteomes" id="UP000295662">
    <property type="component" value="Unassembled WGS sequence"/>
</dbReference>
<dbReference type="Gene3D" id="1.10.10.10">
    <property type="entry name" value="Winged helix-like DNA-binding domain superfamily/Winged helix DNA-binding domain"/>
    <property type="match status" value="1"/>
</dbReference>
<evidence type="ECO:0000259" key="5">
    <source>
        <dbReference type="Pfam" id="PF04542"/>
    </source>
</evidence>
<feature type="domain" description="RNA polymerase sigma factor 70 region 4 type 2" evidence="6">
    <location>
        <begin position="128"/>
        <end position="180"/>
    </location>
</feature>
<dbReference type="CDD" id="cd06171">
    <property type="entry name" value="Sigma70_r4"/>
    <property type="match status" value="1"/>
</dbReference>
<dbReference type="Pfam" id="PF08281">
    <property type="entry name" value="Sigma70_r4_2"/>
    <property type="match status" value="1"/>
</dbReference>
<dbReference type="SUPFAM" id="SSF88946">
    <property type="entry name" value="Sigma2 domain of RNA polymerase sigma factors"/>
    <property type="match status" value="1"/>
</dbReference>
<dbReference type="InterPro" id="IPR036388">
    <property type="entry name" value="WH-like_DNA-bd_sf"/>
</dbReference>
<evidence type="ECO:0000256" key="4">
    <source>
        <dbReference type="ARBA" id="ARBA00023163"/>
    </source>
</evidence>
<gene>
    <name evidence="7" type="ORF">EI77_02903</name>
</gene>
<accession>A0A4R7RWL7</accession>
<dbReference type="OrthoDB" id="9795666at2"/>
<evidence type="ECO:0000313" key="8">
    <source>
        <dbReference type="Proteomes" id="UP000295662"/>
    </source>
</evidence>
<organism evidence="7 8">
    <name type="scientific">Prosthecobacter fusiformis</name>
    <dbReference type="NCBI Taxonomy" id="48464"/>
    <lineage>
        <taxon>Bacteria</taxon>
        <taxon>Pseudomonadati</taxon>
        <taxon>Verrucomicrobiota</taxon>
        <taxon>Verrucomicrobiia</taxon>
        <taxon>Verrucomicrobiales</taxon>
        <taxon>Verrucomicrobiaceae</taxon>
        <taxon>Prosthecobacter</taxon>
    </lineage>
</organism>
<keyword evidence="8" id="KW-1185">Reference proteome</keyword>
<dbReference type="GO" id="GO:0016987">
    <property type="term" value="F:sigma factor activity"/>
    <property type="evidence" value="ECO:0007669"/>
    <property type="project" value="UniProtKB-KW"/>
</dbReference>
<feature type="domain" description="RNA polymerase sigma-70 region 2" evidence="5">
    <location>
        <begin position="24"/>
        <end position="88"/>
    </location>
</feature>
<sequence>MFADSNNAISAWLVHRDQSAARWLVHTHSPQVLSLARRWGAPAEMEQDVLQEVFMRVFKALPRLDLTQPFAPWLTVLARNTCSKLRRRWCHRHRLSACFENAALDVDTCELADERDAHQIIASQERQDLLDEAMRQLPERDRSLLNLQYGEGRSGSEIATAMGVSAGTVRVSIHRIRHRLTQEISRLSNL</sequence>
<dbReference type="EMBL" id="SOCA01000005">
    <property type="protein sequence ID" value="TDU69255.1"/>
    <property type="molecule type" value="Genomic_DNA"/>
</dbReference>
<dbReference type="Pfam" id="PF04542">
    <property type="entry name" value="Sigma70_r2"/>
    <property type="match status" value="1"/>
</dbReference>
<name>A0A4R7RWL7_9BACT</name>
<dbReference type="GO" id="GO:0003677">
    <property type="term" value="F:DNA binding"/>
    <property type="evidence" value="ECO:0007669"/>
    <property type="project" value="InterPro"/>
</dbReference>
<dbReference type="InterPro" id="IPR007627">
    <property type="entry name" value="RNA_pol_sigma70_r2"/>
</dbReference>
<proteinExistence type="inferred from homology"/>
<evidence type="ECO:0000256" key="2">
    <source>
        <dbReference type="ARBA" id="ARBA00023015"/>
    </source>
</evidence>
<evidence type="ECO:0000256" key="3">
    <source>
        <dbReference type="ARBA" id="ARBA00023082"/>
    </source>
</evidence>
<keyword evidence="2" id="KW-0805">Transcription regulation</keyword>
<reference evidence="7 8" key="1">
    <citation type="submission" date="2019-03" db="EMBL/GenBank/DDBJ databases">
        <title>Genomic Encyclopedia of Archaeal and Bacterial Type Strains, Phase II (KMG-II): from individual species to whole genera.</title>
        <authorList>
            <person name="Goeker M."/>
        </authorList>
    </citation>
    <scope>NUCLEOTIDE SEQUENCE [LARGE SCALE GENOMIC DNA]</scope>
    <source>
        <strain evidence="7 8">ATCC 25309</strain>
    </source>
</reference>
<dbReference type="PANTHER" id="PTHR43133:SF51">
    <property type="entry name" value="RNA POLYMERASE SIGMA FACTOR"/>
    <property type="match status" value="1"/>
</dbReference>
<comment type="caution">
    <text evidence="7">The sequence shown here is derived from an EMBL/GenBank/DDBJ whole genome shotgun (WGS) entry which is preliminary data.</text>
</comment>
<dbReference type="RefSeq" id="WP_133795950.1">
    <property type="nucleotide sequence ID" value="NZ_SOCA01000005.1"/>
</dbReference>
<evidence type="ECO:0000259" key="6">
    <source>
        <dbReference type="Pfam" id="PF08281"/>
    </source>
</evidence>
<keyword evidence="4" id="KW-0804">Transcription</keyword>
<dbReference type="AlphaFoldDB" id="A0A4R7RWL7"/>
<dbReference type="GO" id="GO:0006352">
    <property type="term" value="P:DNA-templated transcription initiation"/>
    <property type="evidence" value="ECO:0007669"/>
    <property type="project" value="InterPro"/>
</dbReference>
<dbReference type="InterPro" id="IPR013249">
    <property type="entry name" value="RNA_pol_sigma70_r4_t2"/>
</dbReference>
<dbReference type="Gene3D" id="1.10.1740.10">
    <property type="match status" value="1"/>
</dbReference>
<dbReference type="NCBIfam" id="TIGR02937">
    <property type="entry name" value="sigma70-ECF"/>
    <property type="match status" value="1"/>
</dbReference>
<protein>
    <submittedName>
        <fullName evidence="7">RNA polymerase ECF family sigma subunit</fullName>
    </submittedName>
</protein>
<dbReference type="InterPro" id="IPR039425">
    <property type="entry name" value="RNA_pol_sigma-70-like"/>
</dbReference>
<dbReference type="InterPro" id="IPR013325">
    <property type="entry name" value="RNA_pol_sigma_r2"/>
</dbReference>
<evidence type="ECO:0000256" key="1">
    <source>
        <dbReference type="ARBA" id="ARBA00010641"/>
    </source>
</evidence>